<dbReference type="Pfam" id="PF12120">
    <property type="entry name" value="Arr-ms"/>
    <property type="match status" value="1"/>
</dbReference>
<dbReference type="AlphaFoldDB" id="A0A366HUW3"/>
<name>A0A366HUW3_9BACT</name>
<feature type="domain" description="Rifampin ADP-ribosyltransferase" evidence="1">
    <location>
        <begin position="21"/>
        <end position="123"/>
    </location>
</feature>
<dbReference type="GO" id="GO:0016740">
    <property type="term" value="F:transferase activity"/>
    <property type="evidence" value="ECO:0007669"/>
    <property type="project" value="UniProtKB-KW"/>
</dbReference>
<dbReference type="InterPro" id="IPR021975">
    <property type="entry name" value="Rifampin_Arr"/>
</dbReference>
<evidence type="ECO:0000313" key="2">
    <source>
        <dbReference type="EMBL" id="RBP46497.1"/>
    </source>
</evidence>
<dbReference type="OrthoDB" id="5509356at2"/>
<keyword evidence="2" id="KW-0808">Transferase</keyword>
<dbReference type="Proteomes" id="UP000253426">
    <property type="component" value="Unassembled WGS sequence"/>
</dbReference>
<proteinExistence type="predicted"/>
<accession>A0A366HUW3</accession>
<comment type="caution">
    <text evidence="2">The sequence shown here is derived from an EMBL/GenBank/DDBJ whole genome shotgun (WGS) entry which is preliminary data.</text>
</comment>
<reference evidence="2 3" key="1">
    <citation type="submission" date="2018-06" db="EMBL/GenBank/DDBJ databases">
        <title>Genomic Encyclopedia of Type Strains, Phase IV (KMG-IV): sequencing the most valuable type-strain genomes for metagenomic binning, comparative biology and taxonomic classification.</title>
        <authorList>
            <person name="Goeker M."/>
        </authorList>
    </citation>
    <scope>NUCLEOTIDE SEQUENCE [LARGE SCALE GENOMIC DNA]</scope>
    <source>
        <strain evidence="2 3">DSM 25532</strain>
    </source>
</reference>
<dbReference type="NCBIfam" id="NF033144">
    <property type="entry name" value="rifampin_ARR"/>
    <property type="match status" value="1"/>
</dbReference>
<dbReference type="InterPro" id="IPR038611">
    <property type="entry name" value="Arr_sf"/>
</dbReference>
<dbReference type="RefSeq" id="WP_113958005.1">
    <property type="nucleotide sequence ID" value="NZ_QNRR01000002.1"/>
</dbReference>
<sequence>MNNEKWSPVTHENCNHMHGPFYHGTKVEFAIGDLLSPGHPSNYDESRVLNHLYFSAILDPAIWGAELAMALANLEGRGRIYVVEPTGTFEDDPNLTNKRFPGNPTKSYRTRDPLRIVGVVEDWQGHPVEAVQGMLNSLRDLKRRGLAIIED</sequence>
<dbReference type="Gene3D" id="3.20.170.40">
    <property type="entry name" value="Rifampin ADP-ribosyltransferase domain"/>
    <property type="match status" value="1"/>
</dbReference>
<keyword evidence="3" id="KW-1185">Reference proteome</keyword>
<evidence type="ECO:0000313" key="3">
    <source>
        <dbReference type="Proteomes" id="UP000253426"/>
    </source>
</evidence>
<dbReference type="EMBL" id="QNRR01000002">
    <property type="protein sequence ID" value="RBP46497.1"/>
    <property type="molecule type" value="Genomic_DNA"/>
</dbReference>
<protein>
    <submittedName>
        <fullName evidence="2">Rifampin ADP-ribosylating transferase</fullName>
    </submittedName>
</protein>
<evidence type="ECO:0000259" key="1">
    <source>
        <dbReference type="Pfam" id="PF12120"/>
    </source>
</evidence>
<gene>
    <name evidence="2" type="ORF">DES53_102888</name>
</gene>
<organism evidence="2 3">
    <name type="scientific">Roseimicrobium gellanilyticum</name>
    <dbReference type="NCBI Taxonomy" id="748857"/>
    <lineage>
        <taxon>Bacteria</taxon>
        <taxon>Pseudomonadati</taxon>
        <taxon>Verrucomicrobiota</taxon>
        <taxon>Verrucomicrobiia</taxon>
        <taxon>Verrucomicrobiales</taxon>
        <taxon>Verrucomicrobiaceae</taxon>
        <taxon>Roseimicrobium</taxon>
    </lineage>
</organism>